<keyword evidence="4" id="KW-1185">Reference proteome</keyword>
<comment type="similarity">
    <text evidence="1">Belongs to the universal stress protein A family.</text>
</comment>
<proteinExistence type="inferred from homology"/>
<evidence type="ECO:0000259" key="2">
    <source>
        <dbReference type="Pfam" id="PF00582"/>
    </source>
</evidence>
<dbReference type="PANTHER" id="PTHR46268">
    <property type="entry name" value="STRESS RESPONSE PROTEIN NHAX"/>
    <property type="match status" value="1"/>
</dbReference>
<gene>
    <name evidence="3" type="ORF">QI30_17385</name>
</gene>
<dbReference type="AlphaFoldDB" id="A0A433RQK2"/>
<dbReference type="RefSeq" id="WP_126991869.1">
    <property type="nucleotide sequence ID" value="NZ_JTFC01000042.1"/>
</dbReference>
<accession>A0A433RQK2</accession>
<reference evidence="3 4" key="1">
    <citation type="submission" date="2014-11" db="EMBL/GenBank/DDBJ databases">
        <title>Genome sequence and analysis of novel Kurthia sp.</title>
        <authorList>
            <person name="Lawson J.N."/>
            <person name="Gonzalez J.E."/>
            <person name="Rinauldi L."/>
            <person name="Xuan Z."/>
            <person name="Firman A."/>
            <person name="Shaddox L."/>
            <person name="Trudeau A."/>
            <person name="Shah S."/>
            <person name="Reiman D."/>
        </authorList>
    </citation>
    <scope>NUCLEOTIDE SEQUENCE [LARGE SCALE GENOMIC DNA]</scope>
    <source>
        <strain evidence="3 4">3B1D</strain>
    </source>
</reference>
<organism evidence="3 4">
    <name type="scientific">Candidatus Kurthia intestinigallinarum</name>
    <dbReference type="NCBI Taxonomy" id="1562256"/>
    <lineage>
        <taxon>Bacteria</taxon>
        <taxon>Bacillati</taxon>
        <taxon>Bacillota</taxon>
        <taxon>Bacilli</taxon>
        <taxon>Bacillales</taxon>
        <taxon>Caryophanaceae</taxon>
        <taxon>Kurthia</taxon>
    </lineage>
</organism>
<dbReference type="PANTHER" id="PTHR46268:SF6">
    <property type="entry name" value="UNIVERSAL STRESS PROTEIN UP12"/>
    <property type="match status" value="1"/>
</dbReference>
<dbReference type="InterPro" id="IPR006016">
    <property type="entry name" value="UspA"/>
</dbReference>
<evidence type="ECO:0000313" key="3">
    <source>
        <dbReference type="EMBL" id="RUS52528.1"/>
    </source>
</evidence>
<dbReference type="PRINTS" id="PR01438">
    <property type="entry name" value="UNVRSLSTRESS"/>
</dbReference>
<dbReference type="Pfam" id="PF00582">
    <property type="entry name" value="Usp"/>
    <property type="match status" value="1"/>
</dbReference>
<dbReference type="SUPFAM" id="SSF52402">
    <property type="entry name" value="Adenine nucleotide alpha hydrolases-like"/>
    <property type="match status" value="1"/>
</dbReference>
<dbReference type="Gene3D" id="3.40.50.620">
    <property type="entry name" value="HUPs"/>
    <property type="match status" value="1"/>
</dbReference>
<name>A0A433RQK2_9BACL</name>
<dbReference type="InterPro" id="IPR014729">
    <property type="entry name" value="Rossmann-like_a/b/a_fold"/>
</dbReference>
<protein>
    <recommendedName>
        <fullName evidence="2">UspA domain-containing protein</fullName>
    </recommendedName>
</protein>
<dbReference type="EMBL" id="JTFC01000042">
    <property type="protein sequence ID" value="RUS52528.1"/>
    <property type="molecule type" value="Genomic_DNA"/>
</dbReference>
<dbReference type="Proteomes" id="UP000288623">
    <property type="component" value="Unassembled WGS sequence"/>
</dbReference>
<feature type="domain" description="UspA" evidence="2">
    <location>
        <begin position="1"/>
        <end position="146"/>
    </location>
</feature>
<dbReference type="InterPro" id="IPR006015">
    <property type="entry name" value="Universal_stress_UspA"/>
</dbReference>
<evidence type="ECO:0000256" key="1">
    <source>
        <dbReference type="ARBA" id="ARBA00008791"/>
    </source>
</evidence>
<sequence>MYEKIMVCVDGTEMSYKLFEQAIVVAGRYDSDVYLVRIIDMRAIPYMKSYAAMTFDQMTEDAYKKCQEVVASYKAKSDTPERYDRVNIIVEAGSPRKLITPKIAKEINPGLIICGARSPKKGAERFVGNVTMHILNTAKCDVLVVHPDL</sequence>
<evidence type="ECO:0000313" key="4">
    <source>
        <dbReference type="Proteomes" id="UP000288623"/>
    </source>
</evidence>
<dbReference type="OrthoDB" id="9777884at2"/>
<comment type="caution">
    <text evidence="3">The sequence shown here is derived from an EMBL/GenBank/DDBJ whole genome shotgun (WGS) entry which is preliminary data.</text>
</comment>
<dbReference type="CDD" id="cd00293">
    <property type="entry name" value="USP-like"/>
    <property type="match status" value="1"/>
</dbReference>